<gene>
    <name evidence="1" type="ORF">OXX778_LOCUS23457</name>
</gene>
<accession>A0A814T1F9</accession>
<protein>
    <submittedName>
        <fullName evidence="1">Uncharacterized protein</fullName>
    </submittedName>
</protein>
<name>A0A814T1F9_9BILA</name>
<dbReference type="Proteomes" id="UP000663879">
    <property type="component" value="Unassembled WGS sequence"/>
</dbReference>
<proteinExistence type="predicted"/>
<organism evidence="1 2">
    <name type="scientific">Brachionus calyciflorus</name>
    <dbReference type="NCBI Taxonomy" id="104777"/>
    <lineage>
        <taxon>Eukaryota</taxon>
        <taxon>Metazoa</taxon>
        <taxon>Spiralia</taxon>
        <taxon>Gnathifera</taxon>
        <taxon>Rotifera</taxon>
        <taxon>Eurotatoria</taxon>
        <taxon>Monogononta</taxon>
        <taxon>Pseudotrocha</taxon>
        <taxon>Ploima</taxon>
        <taxon>Brachionidae</taxon>
        <taxon>Brachionus</taxon>
    </lineage>
</organism>
<feature type="non-terminal residue" evidence="1">
    <location>
        <position position="1"/>
    </location>
</feature>
<evidence type="ECO:0000313" key="2">
    <source>
        <dbReference type="Proteomes" id="UP000663879"/>
    </source>
</evidence>
<dbReference type="OrthoDB" id="10036850at2759"/>
<dbReference type="AlphaFoldDB" id="A0A814T1F9"/>
<keyword evidence="2" id="KW-1185">Reference proteome</keyword>
<dbReference type="EMBL" id="CAJNOC010012830">
    <property type="protein sequence ID" value="CAF1155756.1"/>
    <property type="molecule type" value="Genomic_DNA"/>
</dbReference>
<comment type="caution">
    <text evidence="1">The sequence shown here is derived from an EMBL/GenBank/DDBJ whole genome shotgun (WGS) entry which is preliminary data.</text>
</comment>
<reference evidence="1" key="1">
    <citation type="submission" date="2021-02" db="EMBL/GenBank/DDBJ databases">
        <authorList>
            <person name="Nowell W R."/>
        </authorList>
    </citation>
    <scope>NUCLEOTIDE SEQUENCE</scope>
    <source>
        <strain evidence="1">Ploen Becks lab</strain>
    </source>
</reference>
<sequence>PESKNIFKNGLLFHYANRPKILKDLCLAEFASFYDYVSNERARNENDLTRVGLFVDDDELLDEDDNEEHFVNEELANKIENENYEDDSQTSFSSSIEPIFSNNNIEKETTIKRTEGKMIKLCNNDGFVKKRQKSKIIRYKRYNQKKDAQNYFRVEVMIFFPWTNEQKEVECKDIMDKFRRTIQVR</sequence>
<evidence type="ECO:0000313" key="1">
    <source>
        <dbReference type="EMBL" id="CAF1155756.1"/>
    </source>
</evidence>